<dbReference type="PANTHER" id="PTHR23226:SF416">
    <property type="entry name" value="FI01424P"/>
    <property type="match status" value="1"/>
</dbReference>
<dbReference type="EMBL" id="VZRU01017514">
    <property type="protein sequence ID" value="NWW53000.1"/>
    <property type="molecule type" value="Genomic_DNA"/>
</dbReference>
<evidence type="ECO:0000313" key="12">
    <source>
        <dbReference type="EMBL" id="NWW53000.1"/>
    </source>
</evidence>
<dbReference type="AlphaFoldDB" id="A0A7K6NVE1"/>
<dbReference type="InterPro" id="IPR013087">
    <property type="entry name" value="Znf_C2H2_type"/>
</dbReference>
<keyword evidence="8" id="KW-0804">Transcription</keyword>
<dbReference type="SUPFAM" id="SSF57667">
    <property type="entry name" value="beta-beta-alpha zinc fingers"/>
    <property type="match status" value="2"/>
</dbReference>
<evidence type="ECO:0000313" key="13">
    <source>
        <dbReference type="Proteomes" id="UP000565207"/>
    </source>
</evidence>
<evidence type="ECO:0000259" key="11">
    <source>
        <dbReference type="PROSITE" id="PS50157"/>
    </source>
</evidence>
<dbReference type="FunFam" id="3.30.160.60:FF:000058">
    <property type="entry name" value="Zinc finger protein 2 homolog"/>
    <property type="match status" value="1"/>
</dbReference>
<keyword evidence="9" id="KW-0539">Nucleus</keyword>
<evidence type="ECO:0000256" key="10">
    <source>
        <dbReference type="PROSITE-ProRule" id="PRU00042"/>
    </source>
</evidence>
<dbReference type="PROSITE" id="PS50157">
    <property type="entry name" value="ZINC_FINGER_C2H2_2"/>
    <property type="match status" value="2"/>
</dbReference>
<keyword evidence="7" id="KW-0805">Transcription regulation</keyword>
<evidence type="ECO:0000256" key="1">
    <source>
        <dbReference type="ARBA" id="ARBA00004123"/>
    </source>
</evidence>
<feature type="non-terminal residue" evidence="12">
    <location>
        <position position="73"/>
    </location>
</feature>
<comment type="subcellular location">
    <subcellularLocation>
        <location evidence="1">Nucleus</location>
    </subcellularLocation>
</comment>
<comment type="caution">
    <text evidence="12">The sequence shown here is derived from an EMBL/GenBank/DDBJ whole genome shotgun (WGS) entry which is preliminary data.</text>
</comment>
<evidence type="ECO:0000256" key="5">
    <source>
        <dbReference type="ARBA" id="ARBA00022771"/>
    </source>
</evidence>
<evidence type="ECO:0000256" key="8">
    <source>
        <dbReference type="ARBA" id="ARBA00023163"/>
    </source>
</evidence>
<gene>
    <name evidence="12" type="primary">Znf22_3</name>
    <name evidence="12" type="ORF">PEDTOR_R02807</name>
</gene>
<comment type="similarity">
    <text evidence="2">Belongs to the krueppel C2H2-type zinc-finger protein family.</text>
</comment>
<dbReference type="FunFam" id="3.30.160.60:FF:000761">
    <property type="entry name" value="Zinc finger protein 449"/>
    <property type="match status" value="1"/>
</dbReference>
<dbReference type="PANTHER" id="PTHR23226">
    <property type="entry name" value="ZINC FINGER AND SCAN DOMAIN-CONTAINING"/>
    <property type="match status" value="1"/>
</dbReference>
<keyword evidence="3" id="KW-0479">Metal-binding</keyword>
<name>A0A7K6NVE1_PEDTO</name>
<protein>
    <submittedName>
        <fullName evidence="12">ZNF22 protein</fullName>
    </submittedName>
</protein>
<dbReference type="GO" id="GO:0008270">
    <property type="term" value="F:zinc ion binding"/>
    <property type="evidence" value="ECO:0007669"/>
    <property type="project" value="UniProtKB-KW"/>
</dbReference>
<evidence type="ECO:0000256" key="7">
    <source>
        <dbReference type="ARBA" id="ARBA00023015"/>
    </source>
</evidence>
<dbReference type="Pfam" id="PF12874">
    <property type="entry name" value="zf-met"/>
    <property type="match status" value="1"/>
</dbReference>
<evidence type="ECO:0000256" key="3">
    <source>
        <dbReference type="ARBA" id="ARBA00022723"/>
    </source>
</evidence>
<keyword evidence="4" id="KW-0677">Repeat</keyword>
<dbReference type="Pfam" id="PF13912">
    <property type="entry name" value="zf-C2H2_6"/>
    <property type="match status" value="1"/>
</dbReference>
<keyword evidence="13" id="KW-1185">Reference proteome</keyword>
<keyword evidence="5 10" id="KW-0863">Zinc-finger</keyword>
<keyword evidence="6" id="KW-0862">Zinc</keyword>
<evidence type="ECO:0000256" key="6">
    <source>
        <dbReference type="ARBA" id="ARBA00022833"/>
    </source>
</evidence>
<dbReference type="InterPro" id="IPR036236">
    <property type="entry name" value="Znf_C2H2_sf"/>
</dbReference>
<evidence type="ECO:0000256" key="2">
    <source>
        <dbReference type="ARBA" id="ARBA00006991"/>
    </source>
</evidence>
<dbReference type="GO" id="GO:0000981">
    <property type="term" value="F:DNA-binding transcription factor activity, RNA polymerase II-specific"/>
    <property type="evidence" value="ECO:0007669"/>
    <property type="project" value="TreeGrafter"/>
</dbReference>
<organism evidence="12 13">
    <name type="scientific">Pedionomus torquatus</name>
    <name type="common">Plains-wanderer</name>
    <dbReference type="NCBI Taxonomy" id="227192"/>
    <lineage>
        <taxon>Eukaryota</taxon>
        <taxon>Metazoa</taxon>
        <taxon>Chordata</taxon>
        <taxon>Craniata</taxon>
        <taxon>Vertebrata</taxon>
        <taxon>Euteleostomi</taxon>
        <taxon>Archelosauria</taxon>
        <taxon>Archosauria</taxon>
        <taxon>Dinosauria</taxon>
        <taxon>Saurischia</taxon>
        <taxon>Theropoda</taxon>
        <taxon>Coelurosauria</taxon>
        <taxon>Aves</taxon>
        <taxon>Neognathae</taxon>
        <taxon>Neoaves</taxon>
        <taxon>Charadriiformes</taxon>
        <taxon>Pedionomidae</taxon>
        <taxon>Pedionomus</taxon>
    </lineage>
</organism>
<dbReference type="Proteomes" id="UP000565207">
    <property type="component" value="Unassembled WGS sequence"/>
</dbReference>
<sequence length="73" mass="8324">SPGQSPYGCTVCRKTFSSRSDLLQHQRSHRAKKRTHQCTECGKSFARVSALTQHRAIHRGERVFECSNCGDRF</sequence>
<proteinExistence type="inferred from homology"/>
<dbReference type="Gene3D" id="3.30.160.60">
    <property type="entry name" value="Classic Zinc Finger"/>
    <property type="match status" value="2"/>
</dbReference>
<evidence type="ECO:0000256" key="4">
    <source>
        <dbReference type="ARBA" id="ARBA00022737"/>
    </source>
</evidence>
<feature type="domain" description="C2H2-type" evidence="11">
    <location>
        <begin position="7"/>
        <end position="34"/>
    </location>
</feature>
<dbReference type="GO" id="GO:0005634">
    <property type="term" value="C:nucleus"/>
    <property type="evidence" value="ECO:0007669"/>
    <property type="project" value="UniProtKB-SubCell"/>
</dbReference>
<dbReference type="SMART" id="SM00355">
    <property type="entry name" value="ZnF_C2H2"/>
    <property type="match status" value="2"/>
</dbReference>
<dbReference type="PROSITE" id="PS00028">
    <property type="entry name" value="ZINC_FINGER_C2H2_1"/>
    <property type="match status" value="2"/>
</dbReference>
<reference evidence="12 13" key="1">
    <citation type="submission" date="2019-09" db="EMBL/GenBank/DDBJ databases">
        <title>Bird 10,000 Genomes (B10K) Project - Family phase.</title>
        <authorList>
            <person name="Zhang G."/>
        </authorList>
    </citation>
    <scope>NUCLEOTIDE SEQUENCE [LARGE SCALE GENOMIC DNA]</scope>
    <source>
        <strain evidence="12">B10K-DU-029-80</strain>
        <tissue evidence="12">Muscle</tissue>
    </source>
</reference>
<feature type="non-terminal residue" evidence="12">
    <location>
        <position position="1"/>
    </location>
</feature>
<feature type="domain" description="C2H2-type" evidence="11">
    <location>
        <begin position="36"/>
        <end position="63"/>
    </location>
</feature>
<evidence type="ECO:0000256" key="9">
    <source>
        <dbReference type="ARBA" id="ARBA00023242"/>
    </source>
</evidence>
<accession>A0A7K6NVE1</accession>
<dbReference type="GO" id="GO:0000978">
    <property type="term" value="F:RNA polymerase II cis-regulatory region sequence-specific DNA binding"/>
    <property type="evidence" value="ECO:0007669"/>
    <property type="project" value="TreeGrafter"/>
</dbReference>